<evidence type="ECO:0000313" key="2">
    <source>
        <dbReference type="Proteomes" id="UP000548685"/>
    </source>
</evidence>
<keyword evidence="2" id="KW-1185">Reference proteome</keyword>
<evidence type="ECO:0000313" key="1">
    <source>
        <dbReference type="EMBL" id="MBB3776962.1"/>
    </source>
</evidence>
<gene>
    <name evidence="1" type="ORF">FHS52_002955</name>
</gene>
<proteinExistence type="predicted"/>
<comment type="caution">
    <text evidence="1">The sequence shown here is derived from an EMBL/GenBank/DDBJ whole genome shotgun (WGS) entry which is preliminary data.</text>
</comment>
<dbReference type="RefSeq" id="WP_183363727.1">
    <property type="nucleotide sequence ID" value="NZ_BAAADZ010000005.1"/>
</dbReference>
<name>A0ABR6I221_9SPHN</name>
<reference evidence="1 2" key="1">
    <citation type="submission" date="2020-08" db="EMBL/GenBank/DDBJ databases">
        <title>Genomic Encyclopedia of Type Strains, Phase IV (KMG-IV): sequencing the most valuable type-strain genomes for metagenomic binning, comparative biology and taxonomic classification.</title>
        <authorList>
            <person name="Goeker M."/>
        </authorList>
    </citation>
    <scope>NUCLEOTIDE SEQUENCE [LARGE SCALE GENOMIC DNA]</scope>
    <source>
        <strain evidence="1 2">DSM 8510</strain>
    </source>
</reference>
<sequence>MKPGTRLKSAACSTEVVVIKATEKAIECGGVPMAENASGDGSPNAAFAGGSVMGKRYVDADGTVELLCVKPGAGSLALEGVPLVLKEAKPLPASD</sequence>
<dbReference type="EMBL" id="JACICE010000004">
    <property type="protein sequence ID" value="MBB3776962.1"/>
    <property type="molecule type" value="Genomic_DNA"/>
</dbReference>
<accession>A0ABR6I221</accession>
<protein>
    <submittedName>
        <fullName evidence="1">Uncharacterized protein</fullName>
    </submittedName>
</protein>
<organism evidence="1 2">
    <name type="scientific">Erythrobacter ramosus</name>
    <dbReference type="NCBI Taxonomy" id="35811"/>
    <lineage>
        <taxon>Bacteria</taxon>
        <taxon>Pseudomonadati</taxon>
        <taxon>Pseudomonadota</taxon>
        <taxon>Alphaproteobacteria</taxon>
        <taxon>Sphingomonadales</taxon>
        <taxon>Erythrobacteraceae</taxon>
        <taxon>Erythrobacter/Porphyrobacter group</taxon>
        <taxon>Erythrobacter</taxon>
    </lineage>
</organism>
<dbReference type="Proteomes" id="UP000548685">
    <property type="component" value="Unassembled WGS sequence"/>
</dbReference>